<organism evidence="2 3">
    <name type="scientific">Sphingomonas tagetis</name>
    <dbReference type="NCBI Taxonomy" id="2949092"/>
    <lineage>
        <taxon>Bacteria</taxon>
        <taxon>Pseudomonadati</taxon>
        <taxon>Pseudomonadota</taxon>
        <taxon>Alphaproteobacteria</taxon>
        <taxon>Sphingomonadales</taxon>
        <taxon>Sphingomonadaceae</taxon>
        <taxon>Sphingomonas</taxon>
    </lineage>
</organism>
<evidence type="ECO:0000256" key="1">
    <source>
        <dbReference type="SAM" id="MobiDB-lite"/>
    </source>
</evidence>
<dbReference type="EMBL" id="JAMLDX010000013">
    <property type="protein sequence ID" value="MCP3731898.1"/>
    <property type="molecule type" value="Genomic_DNA"/>
</dbReference>
<protein>
    <recommendedName>
        <fullName evidence="4">Terminase small subunit</fullName>
    </recommendedName>
</protein>
<gene>
    <name evidence="2" type="ORF">M9978_15845</name>
</gene>
<comment type="caution">
    <text evidence="2">The sequence shown here is derived from an EMBL/GenBank/DDBJ whole genome shotgun (WGS) entry which is preliminary data.</text>
</comment>
<keyword evidence="3" id="KW-1185">Reference proteome</keyword>
<dbReference type="RefSeq" id="WP_254294866.1">
    <property type="nucleotide sequence ID" value="NZ_JAMLDX010000013.1"/>
</dbReference>
<evidence type="ECO:0008006" key="4">
    <source>
        <dbReference type="Google" id="ProtNLM"/>
    </source>
</evidence>
<dbReference type="Proteomes" id="UP001139451">
    <property type="component" value="Unassembled WGS sequence"/>
</dbReference>
<reference evidence="2" key="1">
    <citation type="submission" date="2022-05" db="EMBL/GenBank/DDBJ databases">
        <title>Sphingomonas sp. strain MG17 Genome sequencing and assembly.</title>
        <authorList>
            <person name="Kim I."/>
        </authorList>
    </citation>
    <scope>NUCLEOTIDE SEQUENCE</scope>
    <source>
        <strain evidence="2">MG17</strain>
    </source>
</reference>
<evidence type="ECO:0000313" key="3">
    <source>
        <dbReference type="Proteomes" id="UP001139451"/>
    </source>
</evidence>
<proteinExistence type="predicted"/>
<dbReference type="AlphaFoldDB" id="A0A9X2HR03"/>
<feature type="region of interest" description="Disordered" evidence="1">
    <location>
        <begin position="1"/>
        <end position="30"/>
    </location>
</feature>
<evidence type="ECO:0000313" key="2">
    <source>
        <dbReference type="EMBL" id="MCP3731898.1"/>
    </source>
</evidence>
<accession>A0A9X2HR03</accession>
<name>A0A9X2HR03_9SPHN</name>
<sequence>MQNRVPVKREDRPALPDFTPVPRRNNRHDGWTPERQRAFIEALADTGCVSRAARMVNMAQANCYTLRRAPGAESFRAAWAAALDFGVQRLKDIAFERAIEGQLVPVFVAGRLMGFRRVRNDALLMFCLRHYGQDASGKRTTINYFSSRASAGAANDAGGVGAVAEAQTTTVRTTVTGDDAEAAARIAGSAEAIEGFAGVTLDAQAQAAIMAALADCAARRREADAAMERGGRAARDAAEDDADEVFVALPKGAEEFRGELEPVSELEEWVPLVEGEAAWEQIGAEQADWVAAVDEGPEIAAKRARLAEVRAIDPEVVDRSLPMAHERRRKRVRKA</sequence>